<accession>A0A6V6Z3L9</accession>
<dbReference type="EMBL" id="CAIJDP010000078">
    <property type="protein sequence ID" value="CAD0006343.1"/>
    <property type="molecule type" value="Genomic_DNA"/>
</dbReference>
<evidence type="ECO:0008006" key="3">
    <source>
        <dbReference type="Google" id="ProtNLM"/>
    </source>
</evidence>
<evidence type="ECO:0000313" key="2">
    <source>
        <dbReference type="Proteomes" id="UP000530060"/>
    </source>
</evidence>
<comment type="caution">
    <text evidence="1">The sequence shown here is derived from an EMBL/GenBank/DDBJ whole genome shotgun (WGS) entry which is preliminary data.</text>
</comment>
<evidence type="ECO:0000313" key="1">
    <source>
        <dbReference type="EMBL" id="CAD0006343.1"/>
    </source>
</evidence>
<dbReference type="Gene3D" id="2.70.70.10">
    <property type="entry name" value="Glucose Permease (Domain IIA)"/>
    <property type="match status" value="1"/>
</dbReference>
<proteinExistence type="predicted"/>
<protein>
    <recommendedName>
        <fullName evidence="3">Peptidase family M23</fullName>
    </recommendedName>
</protein>
<gene>
    <name evidence="1" type="ORF">FLAT13_03272</name>
</gene>
<keyword evidence="2" id="KW-1185">Reference proteome</keyword>
<reference evidence="1 2" key="1">
    <citation type="submission" date="2020-06" db="EMBL/GenBank/DDBJ databases">
        <authorList>
            <person name="Criscuolo A."/>
        </authorList>
    </citation>
    <scope>NUCLEOTIDE SEQUENCE [LARGE SCALE GENOMIC DNA]</scope>
    <source>
        <strain evidence="2">CIP 111411</strain>
    </source>
</reference>
<organism evidence="1 2">
    <name type="scientific">Flavobacterium salmonis</name>
    <dbReference type="NCBI Taxonomy" id="2654844"/>
    <lineage>
        <taxon>Bacteria</taxon>
        <taxon>Pseudomonadati</taxon>
        <taxon>Bacteroidota</taxon>
        <taxon>Flavobacteriia</taxon>
        <taxon>Flavobacteriales</taxon>
        <taxon>Flavobacteriaceae</taxon>
        <taxon>Flavobacterium</taxon>
    </lineage>
</organism>
<dbReference type="InterPro" id="IPR011055">
    <property type="entry name" value="Dup_hybrid_motif"/>
</dbReference>
<dbReference type="AlphaFoldDB" id="A0A6V6Z3L9"/>
<dbReference type="Proteomes" id="UP000530060">
    <property type="component" value="Unassembled WGS sequence"/>
</dbReference>
<name>A0A6V6Z3L9_9FLAO</name>
<sequence length="315" mass="36457">MKSKPVFFIFLIVMGINYKMIAQTPIVSITSKTNDDRSIDLSYTKDKPGTYTISLEFANVENCDISNYKTEVRGYSGNLYRLRPLDKSRGIRYSMRYYTVMGELNPKIDTLFRYTLPFKNGKKVKIYEAGNIGEKYLGQEKALNWKSYLVHSEKPDTICSMRKGIVVRVKNEYDDNSSTNAHYTSMRNSVVVEHADGTFAEYKGFKKNGIFVKLGETIYPQTELGITEKYDLKSYRLDFSIYYLSDIALKENRNQTLKGYKSNYKYLMPNFVTQDGENTIESKKEYITSANEAIITQEFSRSEKKKYAKEHVSAK</sequence>